<protein>
    <submittedName>
        <fullName evidence="2">Uncharacterized protein</fullName>
    </submittedName>
</protein>
<dbReference type="AlphaFoldDB" id="A0AAW0QBS8"/>
<comment type="caution">
    <text evidence="2">The sequence shown here is derived from an EMBL/GenBank/DDBJ whole genome shotgun (WGS) entry which is preliminary data.</text>
</comment>
<keyword evidence="3" id="KW-1185">Reference proteome</keyword>
<evidence type="ECO:0000256" key="1">
    <source>
        <dbReference type="SAM" id="Coils"/>
    </source>
</evidence>
<proteinExistence type="predicted"/>
<dbReference type="Proteomes" id="UP001392437">
    <property type="component" value="Unassembled WGS sequence"/>
</dbReference>
<keyword evidence="1" id="KW-0175">Coiled coil</keyword>
<name>A0AAW0QBS8_9PEZI</name>
<accession>A0AAW0QBS8</accession>
<reference evidence="2 3" key="1">
    <citation type="submission" date="2023-01" db="EMBL/GenBank/DDBJ databases">
        <title>Analysis of 21 Apiospora genomes using comparative genomics revels a genus with tremendous synthesis potential of carbohydrate active enzymes and secondary metabolites.</title>
        <authorList>
            <person name="Sorensen T."/>
        </authorList>
    </citation>
    <scope>NUCLEOTIDE SEQUENCE [LARGE SCALE GENOMIC DNA]</scope>
    <source>
        <strain evidence="2 3">CBS 117206</strain>
    </source>
</reference>
<evidence type="ECO:0000313" key="2">
    <source>
        <dbReference type="EMBL" id="KAK8100097.1"/>
    </source>
</evidence>
<organism evidence="2 3">
    <name type="scientific">Apiospora kogelbergensis</name>
    <dbReference type="NCBI Taxonomy" id="1337665"/>
    <lineage>
        <taxon>Eukaryota</taxon>
        <taxon>Fungi</taxon>
        <taxon>Dikarya</taxon>
        <taxon>Ascomycota</taxon>
        <taxon>Pezizomycotina</taxon>
        <taxon>Sordariomycetes</taxon>
        <taxon>Xylariomycetidae</taxon>
        <taxon>Amphisphaeriales</taxon>
        <taxon>Apiosporaceae</taxon>
        <taxon>Apiospora</taxon>
    </lineage>
</organism>
<evidence type="ECO:0000313" key="3">
    <source>
        <dbReference type="Proteomes" id="UP001392437"/>
    </source>
</evidence>
<feature type="coiled-coil region" evidence="1">
    <location>
        <begin position="263"/>
        <end position="290"/>
    </location>
</feature>
<sequence length="635" mass="70798">MDLQQRKTLVQAGKADLKDALQQMPNASVPLENAKCVAEKQRDLLEKLADGADKADRKASALKASAAKLIDQDNKIKAVDLKAHASRLRQAQFDQLLFHILGREDSLDRVRGISDEHREALLNYEAGTAQTRHTEEVNRLKQQLADAETQLQTKSDELTKALDTRMRACQEKADLVVELDTVKLQLSTTQHDLSETRAQLVVAKADASTAHSQLQGAERQIALINETASEANETFDSTIVELRTTKTAFAAKQGELVTSQTELTKSKAAVDEANKQLDEARGDLSRREAVISAFDNERRWRDEQLTAEQTKTSSREKELDKVKGDIEAHHNGLAAFFAGYVGFDLSEAGYTAVMQSWVSTIASVEWIAGGSADERPWTLLPAWYGENLAPLPELPRSLLRLVLRFYAATAQEQFSRESSGILRHLTDVLAHAPALPAALVVDAVEQAIDSFEAEHSPFRHSRESQLFNLGLRQLLHLLQRRWPSPRVVQLLARTRSLVEQSFACMKDMESALADDNGATLLRRFADSRDAEGELPDYEGPLFTSGRIGLLSAAQDHVWSFDLDTRTVRLIHSARGEMVDTEHYVFRSSESAGGSPNLSFTLAVDGDYFWFMTEWNRAIIVRGEHLLRYISVDDSP</sequence>
<feature type="coiled-coil region" evidence="1">
    <location>
        <begin position="130"/>
        <end position="164"/>
    </location>
</feature>
<dbReference type="EMBL" id="JAQQWP010000009">
    <property type="protein sequence ID" value="KAK8100097.1"/>
    <property type="molecule type" value="Genomic_DNA"/>
</dbReference>
<gene>
    <name evidence="2" type="ORF">PG999_010471</name>
</gene>